<dbReference type="AlphaFoldDB" id="A0A3S0GZI4"/>
<evidence type="ECO:0000256" key="1">
    <source>
        <dbReference type="SAM" id="MobiDB-lite"/>
    </source>
</evidence>
<evidence type="ECO:0000256" key="2">
    <source>
        <dbReference type="SAM" id="SignalP"/>
    </source>
</evidence>
<protein>
    <submittedName>
        <fullName evidence="3">Lysozyme inhibitor</fullName>
    </submittedName>
</protein>
<reference evidence="3 4" key="1">
    <citation type="submission" date="2018-12" db="EMBL/GenBank/DDBJ databases">
        <title>The genome of Variovorax gossypii DSM 100435.</title>
        <authorList>
            <person name="Gao J."/>
            <person name="Sun J."/>
        </authorList>
    </citation>
    <scope>NUCLEOTIDE SEQUENCE [LARGE SCALE GENOMIC DNA]</scope>
    <source>
        <strain evidence="3 4">DSM 100435</strain>
    </source>
</reference>
<organism evidence="3 4">
    <name type="scientific">Variovorax gossypii</name>
    <dbReference type="NCBI Taxonomy" id="1679495"/>
    <lineage>
        <taxon>Bacteria</taxon>
        <taxon>Pseudomonadati</taxon>
        <taxon>Pseudomonadota</taxon>
        <taxon>Betaproteobacteria</taxon>
        <taxon>Burkholderiales</taxon>
        <taxon>Comamonadaceae</taxon>
        <taxon>Variovorax</taxon>
    </lineage>
</organism>
<keyword evidence="2" id="KW-0732">Signal</keyword>
<sequence>MTRSKTTSTNTRTLLGAALLAALLPASAWSQQGGTQFPNNVEQYTGRWSANCADNSAPTLQVRQDTLIAESGKRRVVAREPQTIYSLFGNSPPPAGFDVALVGESGKAGALTFLVYRGSRGQHITIDADKPVAGQLGPEMMKLRYWRCNGAERALPPPAEPAAKVPPPPTGSPAALAQGPAMQKAWRAALGTRENERWLVRREGPAPEPQWVTIDGTRYLLHAFCKPHDCYDNNAIALYDQGSGRIYGLVQRNGGNRLVGAPPSALAPQLDKLWREQWRKSN</sequence>
<feature type="region of interest" description="Disordered" evidence="1">
    <location>
        <begin position="156"/>
        <end position="176"/>
    </location>
</feature>
<evidence type="ECO:0000313" key="4">
    <source>
        <dbReference type="Proteomes" id="UP000267418"/>
    </source>
</evidence>
<proteinExistence type="predicted"/>
<dbReference type="InterPro" id="IPR036501">
    <property type="entry name" value="Inhibitor_vert_lysozyme_sf"/>
</dbReference>
<comment type="caution">
    <text evidence="3">The sequence shown here is derived from an EMBL/GenBank/DDBJ whole genome shotgun (WGS) entry which is preliminary data.</text>
</comment>
<feature type="compositionally biased region" description="Pro residues" evidence="1">
    <location>
        <begin position="156"/>
        <end position="171"/>
    </location>
</feature>
<feature type="chain" id="PRO_5018664879" evidence="2">
    <location>
        <begin position="29"/>
        <end position="282"/>
    </location>
</feature>
<gene>
    <name evidence="3" type="ORF">EJP69_01130</name>
</gene>
<dbReference type="Pfam" id="PF08816">
    <property type="entry name" value="Ivy"/>
    <property type="match status" value="1"/>
</dbReference>
<feature type="signal peptide" evidence="2">
    <location>
        <begin position="1"/>
        <end position="28"/>
    </location>
</feature>
<dbReference type="OrthoDB" id="8858386at2"/>
<name>A0A3S0GZI4_9BURK</name>
<accession>A0A3S0GZI4</accession>
<dbReference type="SUPFAM" id="SSF89872">
    <property type="entry name" value="Inhibitor of vertebrate lysozyme, Ivy"/>
    <property type="match status" value="1"/>
</dbReference>
<keyword evidence="4" id="KW-1185">Reference proteome</keyword>
<dbReference type="RefSeq" id="WP_126468460.1">
    <property type="nucleotide sequence ID" value="NZ_RXOE01000001.1"/>
</dbReference>
<dbReference type="Gene3D" id="3.40.1420.10">
    <property type="entry name" value="Inhibitor of vertebrate lysozyme"/>
    <property type="match status" value="1"/>
</dbReference>
<dbReference type="Proteomes" id="UP000267418">
    <property type="component" value="Unassembled WGS sequence"/>
</dbReference>
<dbReference type="EMBL" id="RXOE01000001">
    <property type="protein sequence ID" value="RTQ36388.1"/>
    <property type="molecule type" value="Genomic_DNA"/>
</dbReference>
<evidence type="ECO:0000313" key="3">
    <source>
        <dbReference type="EMBL" id="RTQ36388.1"/>
    </source>
</evidence>